<dbReference type="Gene3D" id="3.40.50.150">
    <property type="entry name" value="Vaccinia Virus protein VP39"/>
    <property type="match status" value="1"/>
</dbReference>
<dbReference type="PIRSF" id="PIRSF000401">
    <property type="entry name" value="RPL11_MTase"/>
    <property type="match status" value="1"/>
</dbReference>
<keyword evidence="8" id="KW-1185">Reference proteome</keyword>
<dbReference type="PANTHER" id="PTHR43648:SF1">
    <property type="entry name" value="ELECTRON TRANSFER FLAVOPROTEIN BETA SUBUNIT LYSINE METHYLTRANSFERASE"/>
    <property type="match status" value="1"/>
</dbReference>
<dbReference type="SUPFAM" id="SSF53335">
    <property type="entry name" value="S-adenosyl-L-methionine-dependent methyltransferases"/>
    <property type="match status" value="1"/>
</dbReference>
<accession>A0A369BWY9</accession>
<dbReference type="GO" id="GO:0005829">
    <property type="term" value="C:cytosol"/>
    <property type="evidence" value="ECO:0007669"/>
    <property type="project" value="TreeGrafter"/>
</dbReference>
<organism evidence="7 8">
    <name type="scientific">Thioalbus denitrificans</name>
    <dbReference type="NCBI Taxonomy" id="547122"/>
    <lineage>
        <taxon>Bacteria</taxon>
        <taxon>Pseudomonadati</taxon>
        <taxon>Pseudomonadota</taxon>
        <taxon>Gammaproteobacteria</taxon>
        <taxon>Chromatiales</taxon>
        <taxon>Ectothiorhodospiraceae</taxon>
        <taxon>Thioalbus</taxon>
    </lineage>
</organism>
<dbReference type="EC" id="2.1.1.-" evidence="6"/>
<evidence type="ECO:0000256" key="4">
    <source>
        <dbReference type="ARBA" id="ARBA00022679"/>
    </source>
</evidence>
<dbReference type="InterPro" id="IPR029063">
    <property type="entry name" value="SAM-dependent_MTases_sf"/>
</dbReference>
<keyword evidence="7" id="KW-0687">Ribonucleoprotein</keyword>
<name>A0A369BWY9_9GAMM</name>
<dbReference type="InterPro" id="IPR004498">
    <property type="entry name" value="Ribosomal_PrmA_MeTrfase"/>
</dbReference>
<sequence>MPWLQLKIDTDSEQADRLSALLEAAGAEAVTLEDARDQPLYEPPPGATPLWADTRVVGLFPADADREAILALLRESLGELPPHRFQALEDQDWTRAWMDRFQPMRFGERLWICPSWCPPPEPDAVNILLDPGLAFGTGTHPTTALCLEWLDGHPPAGQLVVDYGCGSGILAIAAALLGARHLWAVDNDPQALESSAANAERNEIPVRNFYTALPEDLPPLQADLLLANILAEPLIGLASRFAGIVRPGGRVVLSGILREQADAVGAAYAAWFDMEPPVAREEWVRLAGTRRA</sequence>
<comment type="subcellular location">
    <subcellularLocation>
        <location evidence="6">Cytoplasm</location>
    </subcellularLocation>
</comment>
<comment type="similarity">
    <text evidence="1 6">Belongs to the methyltransferase superfamily. PrmA family.</text>
</comment>
<keyword evidence="7" id="KW-0689">Ribosomal protein</keyword>
<evidence type="ECO:0000256" key="3">
    <source>
        <dbReference type="ARBA" id="ARBA00022603"/>
    </source>
</evidence>
<dbReference type="OrthoDB" id="9785995at2"/>
<dbReference type="GO" id="GO:0032259">
    <property type="term" value="P:methylation"/>
    <property type="evidence" value="ECO:0007669"/>
    <property type="project" value="UniProtKB-KW"/>
</dbReference>
<dbReference type="GO" id="GO:0005840">
    <property type="term" value="C:ribosome"/>
    <property type="evidence" value="ECO:0007669"/>
    <property type="project" value="UniProtKB-KW"/>
</dbReference>
<dbReference type="HAMAP" id="MF_00735">
    <property type="entry name" value="Methyltr_PrmA"/>
    <property type="match status" value="1"/>
</dbReference>
<dbReference type="AlphaFoldDB" id="A0A369BWY9"/>
<evidence type="ECO:0000313" key="7">
    <source>
        <dbReference type="EMBL" id="RCX26202.1"/>
    </source>
</evidence>
<dbReference type="EMBL" id="QPJY01000011">
    <property type="protein sequence ID" value="RCX26202.1"/>
    <property type="molecule type" value="Genomic_DNA"/>
</dbReference>
<protein>
    <recommendedName>
        <fullName evidence="6">Ribosomal protein L11 methyltransferase</fullName>
        <shortName evidence="6">L11 Mtase</shortName>
        <ecNumber evidence="6">2.1.1.-</ecNumber>
    </recommendedName>
</protein>
<keyword evidence="4 6" id="KW-0808">Transferase</keyword>
<dbReference type="Pfam" id="PF06325">
    <property type="entry name" value="PrmA"/>
    <property type="match status" value="1"/>
</dbReference>
<evidence type="ECO:0000256" key="5">
    <source>
        <dbReference type="ARBA" id="ARBA00022691"/>
    </source>
</evidence>
<feature type="binding site" evidence="6">
    <location>
        <position position="186"/>
    </location>
    <ligand>
        <name>S-adenosyl-L-methionine</name>
        <dbReference type="ChEBI" id="CHEBI:59789"/>
    </ligand>
</feature>
<dbReference type="GO" id="GO:0016279">
    <property type="term" value="F:protein-lysine N-methyltransferase activity"/>
    <property type="evidence" value="ECO:0007669"/>
    <property type="project" value="TreeGrafter"/>
</dbReference>
<keyword evidence="5 6" id="KW-0949">S-adenosyl-L-methionine</keyword>
<comment type="catalytic activity">
    <reaction evidence="6">
        <text>L-lysyl-[protein] + 3 S-adenosyl-L-methionine = N(6),N(6),N(6)-trimethyl-L-lysyl-[protein] + 3 S-adenosyl-L-homocysteine + 3 H(+)</text>
        <dbReference type="Rhea" id="RHEA:54192"/>
        <dbReference type="Rhea" id="RHEA-COMP:9752"/>
        <dbReference type="Rhea" id="RHEA-COMP:13826"/>
        <dbReference type="ChEBI" id="CHEBI:15378"/>
        <dbReference type="ChEBI" id="CHEBI:29969"/>
        <dbReference type="ChEBI" id="CHEBI:57856"/>
        <dbReference type="ChEBI" id="CHEBI:59789"/>
        <dbReference type="ChEBI" id="CHEBI:61961"/>
    </reaction>
</comment>
<reference evidence="7 8" key="1">
    <citation type="submission" date="2018-07" db="EMBL/GenBank/DDBJ databases">
        <title>Genomic Encyclopedia of Type Strains, Phase IV (KMG-IV): sequencing the most valuable type-strain genomes for metagenomic binning, comparative biology and taxonomic classification.</title>
        <authorList>
            <person name="Goeker M."/>
        </authorList>
    </citation>
    <scope>NUCLEOTIDE SEQUENCE [LARGE SCALE GENOMIC DNA]</scope>
    <source>
        <strain evidence="7 8">DSM 26407</strain>
    </source>
</reference>
<comment type="function">
    <text evidence="6">Methylates ribosomal protein L11.</text>
</comment>
<keyword evidence="3 6" id="KW-0489">Methyltransferase</keyword>
<dbReference type="InterPro" id="IPR050078">
    <property type="entry name" value="Ribosomal_L11_MeTrfase_PrmA"/>
</dbReference>
<feature type="binding site" evidence="6">
    <location>
        <position position="228"/>
    </location>
    <ligand>
        <name>S-adenosyl-L-methionine</name>
        <dbReference type="ChEBI" id="CHEBI:59789"/>
    </ligand>
</feature>
<dbReference type="Proteomes" id="UP000252707">
    <property type="component" value="Unassembled WGS sequence"/>
</dbReference>
<proteinExistence type="inferred from homology"/>
<comment type="caution">
    <text evidence="7">The sequence shown here is derived from an EMBL/GenBank/DDBJ whole genome shotgun (WGS) entry which is preliminary data.</text>
</comment>
<dbReference type="CDD" id="cd02440">
    <property type="entry name" value="AdoMet_MTases"/>
    <property type="match status" value="1"/>
</dbReference>
<dbReference type="PANTHER" id="PTHR43648">
    <property type="entry name" value="ELECTRON TRANSFER FLAVOPROTEIN BETA SUBUNIT LYSINE METHYLTRANSFERASE"/>
    <property type="match status" value="1"/>
</dbReference>
<feature type="binding site" evidence="6">
    <location>
        <position position="143"/>
    </location>
    <ligand>
        <name>S-adenosyl-L-methionine</name>
        <dbReference type="ChEBI" id="CHEBI:59789"/>
    </ligand>
</feature>
<evidence type="ECO:0000313" key="8">
    <source>
        <dbReference type="Proteomes" id="UP000252707"/>
    </source>
</evidence>
<gene>
    <name evidence="6" type="primary">prmA</name>
    <name evidence="7" type="ORF">DFQ59_11176</name>
</gene>
<feature type="binding site" evidence="6">
    <location>
        <position position="164"/>
    </location>
    <ligand>
        <name>S-adenosyl-L-methionine</name>
        <dbReference type="ChEBI" id="CHEBI:59789"/>
    </ligand>
</feature>
<dbReference type="NCBIfam" id="TIGR00406">
    <property type="entry name" value="prmA"/>
    <property type="match status" value="1"/>
</dbReference>
<evidence type="ECO:0000256" key="1">
    <source>
        <dbReference type="ARBA" id="ARBA00009741"/>
    </source>
</evidence>
<keyword evidence="2 6" id="KW-0963">Cytoplasm</keyword>
<dbReference type="RefSeq" id="WP_114280883.1">
    <property type="nucleotide sequence ID" value="NZ_QPJY01000011.1"/>
</dbReference>
<evidence type="ECO:0000256" key="2">
    <source>
        <dbReference type="ARBA" id="ARBA00022490"/>
    </source>
</evidence>
<evidence type="ECO:0000256" key="6">
    <source>
        <dbReference type="HAMAP-Rule" id="MF_00735"/>
    </source>
</evidence>